<evidence type="ECO:0000313" key="2">
    <source>
        <dbReference type="Proteomes" id="UP000198211"/>
    </source>
</evidence>
<proteinExistence type="predicted"/>
<comment type="caution">
    <text evidence="1">The sequence shown here is derived from an EMBL/GenBank/DDBJ whole genome shotgun (WGS) entry which is preliminary data.</text>
</comment>
<sequence length="295" mass="33237">MPIDLEGEYGYADIVLHAVFPSAKVAGNFFKDCALNANKSVECARNNGDFKKWKCTARDCKWFVCVSRRRVTTEMKSKRKRQTTKLSHVPHNSWYISKSSLQHAQCCYGTANPLGNQIERLPGFEGAILEGHNTSRERVVQLLAQEVLASMGLTVHIKLCAAYIRFNTLDKVKKVHVNHDEINNGVMDLQSSRTIREYNRNFEKLQQRFPSPVLISSGGEEYVWSYLNKIHPASWKVVGNNIASDEEEKWLSKNRTNTPSYGSSLPLFGVRSASGAEGDRVEPVGTCYWRSVGSS</sequence>
<protein>
    <submittedName>
        <fullName evidence="1">Uncharacterized protein</fullName>
    </submittedName>
</protein>
<organism evidence="1 2">
    <name type="scientific">Phytophthora megakarya</name>
    <dbReference type="NCBI Taxonomy" id="4795"/>
    <lineage>
        <taxon>Eukaryota</taxon>
        <taxon>Sar</taxon>
        <taxon>Stramenopiles</taxon>
        <taxon>Oomycota</taxon>
        <taxon>Peronosporomycetes</taxon>
        <taxon>Peronosporales</taxon>
        <taxon>Peronosporaceae</taxon>
        <taxon>Phytophthora</taxon>
    </lineage>
</organism>
<name>A0A225V8K1_9STRA</name>
<accession>A0A225V8K1</accession>
<dbReference type="EMBL" id="NBNE01006594">
    <property type="protein sequence ID" value="OWZ01811.1"/>
    <property type="molecule type" value="Genomic_DNA"/>
</dbReference>
<keyword evidence="2" id="KW-1185">Reference proteome</keyword>
<gene>
    <name evidence="1" type="ORF">PHMEG_00026739</name>
</gene>
<reference evidence="2" key="1">
    <citation type="submission" date="2017-03" db="EMBL/GenBank/DDBJ databases">
        <title>Phytopthora megakarya and P. palmivora, two closely related causual agents of cacao black pod achieved similar genome size and gene model numbers by different mechanisms.</title>
        <authorList>
            <person name="Ali S."/>
            <person name="Shao J."/>
            <person name="Larry D.J."/>
            <person name="Kronmiller B."/>
            <person name="Shen D."/>
            <person name="Strem M.D."/>
            <person name="Melnick R.L."/>
            <person name="Guiltinan M.J."/>
            <person name="Tyler B.M."/>
            <person name="Meinhardt L.W."/>
            <person name="Bailey B.A."/>
        </authorList>
    </citation>
    <scope>NUCLEOTIDE SEQUENCE [LARGE SCALE GENOMIC DNA]</scope>
    <source>
        <strain evidence="2">zdho120</strain>
    </source>
</reference>
<dbReference type="Proteomes" id="UP000198211">
    <property type="component" value="Unassembled WGS sequence"/>
</dbReference>
<evidence type="ECO:0000313" key="1">
    <source>
        <dbReference type="EMBL" id="OWZ01811.1"/>
    </source>
</evidence>
<dbReference type="AlphaFoldDB" id="A0A225V8K1"/>